<name>A0A9N8Z655_9GLOM</name>
<comment type="caution">
    <text evidence="1">The sequence shown here is derived from an EMBL/GenBank/DDBJ whole genome shotgun (WGS) entry which is preliminary data.</text>
</comment>
<gene>
    <name evidence="1" type="ORF">RFULGI_LOCUS1325</name>
</gene>
<dbReference type="AlphaFoldDB" id="A0A9N8Z655"/>
<reference evidence="1" key="1">
    <citation type="submission" date="2021-06" db="EMBL/GenBank/DDBJ databases">
        <authorList>
            <person name="Kallberg Y."/>
            <person name="Tangrot J."/>
            <person name="Rosling A."/>
        </authorList>
    </citation>
    <scope>NUCLEOTIDE SEQUENCE</scope>
    <source>
        <strain evidence="1">IN212</strain>
    </source>
</reference>
<accession>A0A9N8Z655</accession>
<dbReference type="Proteomes" id="UP000789396">
    <property type="component" value="Unassembled WGS sequence"/>
</dbReference>
<protein>
    <submittedName>
        <fullName evidence="1">11975_t:CDS:1</fullName>
    </submittedName>
</protein>
<keyword evidence="2" id="KW-1185">Reference proteome</keyword>
<proteinExistence type="predicted"/>
<dbReference type="EMBL" id="CAJVPZ010000786">
    <property type="protein sequence ID" value="CAG8476094.1"/>
    <property type="molecule type" value="Genomic_DNA"/>
</dbReference>
<evidence type="ECO:0000313" key="2">
    <source>
        <dbReference type="Proteomes" id="UP000789396"/>
    </source>
</evidence>
<dbReference type="OrthoDB" id="2438719at2759"/>
<evidence type="ECO:0000313" key="1">
    <source>
        <dbReference type="EMBL" id="CAG8476094.1"/>
    </source>
</evidence>
<sequence>MINNVVVVIIRQFPNLKIFDSISTKKRAYVTKKLDYENLDDHIWSDKDIDERASDYFAVLLIAGKNKDVWEPSGRPSTYVRGSKRTLRQKKAELKKAAQNTQSITAYFALP</sequence>
<organism evidence="1 2">
    <name type="scientific">Racocetra fulgida</name>
    <dbReference type="NCBI Taxonomy" id="60492"/>
    <lineage>
        <taxon>Eukaryota</taxon>
        <taxon>Fungi</taxon>
        <taxon>Fungi incertae sedis</taxon>
        <taxon>Mucoromycota</taxon>
        <taxon>Glomeromycotina</taxon>
        <taxon>Glomeromycetes</taxon>
        <taxon>Diversisporales</taxon>
        <taxon>Gigasporaceae</taxon>
        <taxon>Racocetra</taxon>
    </lineage>
</organism>